<feature type="signal peptide" evidence="3">
    <location>
        <begin position="1"/>
        <end position="18"/>
    </location>
</feature>
<keyword evidence="6" id="KW-1185">Reference proteome</keyword>
<feature type="compositionally biased region" description="Pro residues" evidence="2">
    <location>
        <begin position="83"/>
        <end position="101"/>
    </location>
</feature>
<dbReference type="Proteomes" id="UP000572984">
    <property type="component" value="Unassembled WGS sequence"/>
</dbReference>
<feature type="domain" description="Alkaline proteinase inhibitor/ Outer membrane lipoprotein Omp19" evidence="4">
    <location>
        <begin position="104"/>
        <end position="194"/>
    </location>
</feature>
<dbReference type="Pfam" id="PF02974">
    <property type="entry name" value="Inh"/>
    <property type="match status" value="1"/>
</dbReference>
<name>A0A838BHK0_9HYPH</name>
<evidence type="ECO:0000259" key="4">
    <source>
        <dbReference type="Pfam" id="PF02974"/>
    </source>
</evidence>
<dbReference type="InterPro" id="IPR021140">
    <property type="entry name" value="Inh/Omp19"/>
</dbReference>
<dbReference type="Gene3D" id="2.40.128.10">
    <property type="match status" value="1"/>
</dbReference>
<feature type="chain" id="PRO_5032509667" evidence="3">
    <location>
        <begin position="19"/>
        <end position="194"/>
    </location>
</feature>
<comment type="caution">
    <text evidence="5">The sequence shown here is derived from an EMBL/GenBank/DDBJ whole genome shotgun (WGS) entry which is preliminary data.</text>
</comment>
<reference evidence="5 6" key="1">
    <citation type="submission" date="2020-07" db="EMBL/GenBank/DDBJ databases">
        <title>Draft genome and description of Microvirga mediterraneensis Marseille-Q2068 sp. nov.</title>
        <authorList>
            <person name="Boxberger M."/>
        </authorList>
    </citation>
    <scope>NUCLEOTIDE SEQUENCE [LARGE SCALE GENOMIC DNA]</scope>
    <source>
        <strain evidence="5 6">Marseille-Q2068</strain>
    </source>
</reference>
<protein>
    <submittedName>
        <fullName evidence="5">AprI/Inh family metalloprotease inhibitor</fullName>
    </submittedName>
</protein>
<keyword evidence="1 3" id="KW-0732">Signal</keyword>
<evidence type="ECO:0000313" key="5">
    <source>
        <dbReference type="EMBL" id="MBA1154994.1"/>
    </source>
</evidence>
<feature type="compositionally biased region" description="Low complexity" evidence="2">
    <location>
        <begin position="62"/>
        <end position="82"/>
    </location>
</feature>
<dbReference type="PROSITE" id="PS51257">
    <property type="entry name" value="PROKAR_LIPOPROTEIN"/>
    <property type="match status" value="1"/>
</dbReference>
<dbReference type="RefSeq" id="WP_181050671.1">
    <property type="nucleotide sequence ID" value="NZ_JACDXJ010000001.1"/>
</dbReference>
<dbReference type="InterPro" id="IPR016085">
    <property type="entry name" value="Protease_inh_B-barrel_dom"/>
</dbReference>
<dbReference type="SUPFAM" id="SSF50882">
    <property type="entry name" value="beta-Barrel protease inhibitors"/>
    <property type="match status" value="1"/>
</dbReference>
<dbReference type="GO" id="GO:0004866">
    <property type="term" value="F:endopeptidase inhibitor activity"/>
    <property type="evidence" value="ECO:0007669"/>
    <property type="project" value="InterPro"/>
</dbReference>
<evidence type="ECO:0000256" key="2">
    <source>
        <dbReference type="SAM" id="MobiDB-lite"/>
    </source>
</evidence>
<feature type="region of interest" description="Disordered" evidence="2">
    <location>
        <begin position="43"/>
        <end position="105"/>
    </location>
</feature>
<gene>
    <name evidence="5" type="ORF">H0S73_02480</name>
</gene>
<evidence type="ECO:0000256" key="1">
    <source>
        <dbReference type="ARBA" id="ARBA00022729"/>
    </source>
</evidence>
<evidence type="ECO:0000256" key="3">
    <source>
        <dbReference type="SAM" id="SignalP"/>
    </source>
</evidence>
<proteinExistence type="predicted"/>
<evidence type="ECO:0000313" key="6">
    <source>
        <dbReference type="Proteomes" id="UP000572984"/>
    </source>
</evidence>
<accession>A0A838BHK0</accession>
<dbReference type="AlphaFoldDB" id="A0A838BHK0"/>
<organism evidence="5 6">
    <name type="scientific">Microvirga mediterraneensis</name>
    <dbReference type="NCBI Taxonomy" id="2754695"/>
    <lineage>
        <taxon>Bacteria</taxon>
        <taxon>Pseudomonadati</taxon>
        <taxon>Pseudomonadota</taxon>
        <taxon>Alphaproteobacteria</taxon>
        <taxon>Hyphomicrobiales</taxon>
        <taxon>Methylobacteriaceae</taxon>
        <taxon>Microvirga</taxon>
    </lineage>
</organism>
<sequence>MNSRYALTAALCSALALGACSSTRLGGPPVRGAAAAPITEAPPVEAVPSGPVEASPLPPIAGAPIAPGMTAPPAGGTEIAGLPPAPPPPTIGGPAPAPAPAPTSRTAMVGNWSVQTSGGSCRVQLSSTPALDLYRASASGCSNQDLSKVNAWDYRDGEVYLYQTGGSVTARLRGSSSSLSGVLAKSGAPLSLTR</sequence>
<dbReference type="EMBL" id="JACDXJ010000001">
    <property type="protein sequence ID" value="MBA1154994.1"/>
    <property type="molecule type" value="Genomic_DNA"/>
</dbReference>